<sequence>MNLGQTLVGMRPGPRGRVAAADTGLNMAGAAVDMAKQALGDAGGASGSTSMANMLGIDDTIARANRLARLLDDDMPLGRAIAPNGPMDRMLRPGGVVDLLTQPGGLLDRLTAEGGAMQRPPPGGLADQLLAEDGLIERVLSEDGLADRLLAEGGLIDKITAKDLILEQLADVADAARLTPGMEALEPAIATLQDAVIALTMVVNPLSSIAERIPLPGRRPARRSSSRSVRSQRVVDSE</sequence>
<accession>R4ME53</accession>
<protein>
    <submittedName>
        <fullName evidence="2">Uncharacterized protein</fullName>
    </submittedName>
</protein>
<feature type="region of interest" description="Disordered" evidence="1">
    <location>
        <begin position="216"/>
        <end position="238"/>
    </location>
</feature>
<dbReference type="HOGENOM" id="CLU_069597_0_0_11"/>
<proteinExistence type="predicted"/>
<evidence type="ECO:0000313" key="3">
    <source>
        <dbReference type="Proteomes" id="UP000013548"/>
    </source>
</evidence>
<name>R4ME53_MYCTX</name>
<organism evidence="2 3">
    <name type="scientific">Mycobacterium tuberculosis CAS/NITR204</name>
    <dbReference type="NCBI Taxonomy" id="1310114"/>
    <lineage>
        <taxon>Bacteria</taxon>
        <taxon>Bacillati</taxon>
        <taxon>Actinomycetota</taxon>
        <taxon>Actinomycetes</taxon>
        <taxon>Mycobacteriales</taxon>
        <taxon>Mycobacteriaceae</taxon>
        <taxon>Mycobacterium</taxon>
        <taxon>Mycobacterium tuberculosis complex</taxon>
    </lineage>
</organism>
<dbReference type="AlphaFoldDB" id="R4ME53"/>
<dbReference type="KEGG" id="mtuc:J113_05345"/>
<evidence type="ECO:0000256" key="1">
    <source>
        <dbReference type="SAM" id="MobiDB-lite"/>
    </source>
</evidence>
<dbReference type="BioCyc" id="MTUB1310114:G13A2-787-MONOMER"/>
<dbReference type="PATRIC" id="fig|1310114.3.peg.1111"/>
<reference evidence="2 3" key="1">
    <citation type="journal article" date="2013" name="Genome Announc.">
        <title>Whole-Genome Sequences of Four Clinical Isolates of Mycobacterium tuberculosis from Tamil Nadu, South India.</title>
        <authorList>
            <person name="Narayanan S."/>
            <person name="Deshpande U."/>
        </authorList>
    </citation>
    <scope>NUCLEOTIDE SEQUENCE [LARGE SCALE GENOMIC DNA]</scope>
    <source>
        <strain evidence="2 3">CAS/NITR204</strain>
    </source>
</reference>
<gene>
    <name evidence="2" type="ORF">J113_05345</name>
</gene>
<dbReference type="Proteomes" id="UP000013548">
    <property type="component" value="Chromosome"/>
</dbReference>
<evidence type="ECO:0000313" key="2">
    <source>
        <dbReference type="EMBL" id="AGL26236.1"/>
    </source>
</evidence>
<dbReference type="EMBL" id="CP005386">
    <property type="protein sequence ID" value="AGL26236.1"/>
    <property type="molecule type" value="Genomic_DNA"/>
</dbReference>